<dbReference type="Pfam" id="PF00710">
    <property type="entry name" value="Asparaginase"/>
    <property type="match status" value="1"/>
</dbReference>
<dbReference type="InterPro" id="IPR036152">
    <property type="entry name" value="Asp/glu_Ase-like_sf"/>
</dbReference>
<proteinExistence type="predicted"/>
<dbReference type="GO" id="GO:0009066">
    <property type="term" value="P:aspartate family amino acid metabolic process"/>
    <property type="evidence" value="ECO:0007669"/>
    <property type="project" value="UniProtKB-ARBA"/>
</dbReference>
<dbReference type="AlphaFoldDB" id="A0AA38MBI2"/>
<evidence type="ECO:0000313" key="6">
    <source>
        <dbReference type="Proteomes" id="UP001168821"/>
    </source>
</evidence>
<dbReference type="Proteomes" id="UP001168821">
    <property type="component" value="Unassembled WGS sequence"/>
</dbReference>
<dbReference type="InterPro" id="IPR006034">
    <property type="entry name" value="Asparaginase/glutaminase-like"/>
</dbReference>
<feature type="domain" description="Asparaginase/glutaminase C-terminal" evidence="4">
    <location>
        <begin position="171"/>
        <end position="275"/>
    </location>
</feature>
<dbReference type="Gene3D" id="3.40.50.40">
    <property type="match status" value="1"/>
</dbReference>
<evidence type="ECO:0000256" key="1">
    <source>
        <dbReference type="ARBA" id="ARBA00012920"/>
    </source>
</evidence>
<dbReference type="CDD" id="cd08963">
    <property type="entry name" value="L-asparaginase_I"/>
    <property type="match status" value="1"/>
</dbReference>
<dbReference type="EMBL" id="JALNTZ010000006">
    <property type="protein sequence ID" value="KAJ3649762.1"/>
    <property type="molecule type" value="Genomic_DNA"/>
</dbReference>
<dbReference type="PROSITE" id="PS51732">
    <property type="entry name" value="ASN_GLN_ASE_3"/>
    <property type="match status" value="1"/>
</dbReference>
<dbReference type="PRINTS" id="PR00139">
    <property type="entry name" value="ASNGLNASE"/>
</dbReference>
<protein>
    <recommendedName>
        <fullName evidence="1">asparaginase</fullName>
        <ecNumber evidence="1">3.5.1.1</ecNumber>
    </recommendedName>
</protein>
<dbReference type="InterPro" id="IPR041725">
    <property type="entry name" value="L-asparaginase_I"/>
</dbReference>
<accession>A0AA38MBI2</accession>
<evidence type="ECO:0000259" key="4">
    <source>
        <dbReference type="Pfam" id="PF17763"/>
    </source>
</evidence>
<dbReference type="PIRSF" id="PIRSF001220">
    <property type="entry name" value="L-ASNase_gatD"/>
    <property type="match status" value="1"/>
</dbReference>
<dbReference type="PANTHER" id="PTHR11707:SF28">
    <property type="entry name" value="60 KDA LYSOPHOSPHOLIPASE"/>
    <property type="match status" value="1"/>
</dbReference>
<organism evidence="5 6">
    <name type="scientific">Zophobas morio</name>
    <dbReference type="NCBI Taxonomy" id="2755281"/>
    <lineage>
        <taxon>Eukaryota</taxon>
        <taxon>Metazoa</taxon>
        <taxon>Ecdysozoa</taxon>
        <taxon>Arthropoda</taxon>
        <taxon>Hexapoda</taxon>
        <taxon>Insecta</taxon>
        <taxon>Pterygota</taxon>
        <taxon>Neoptera</taxon>
        <taxon>Endopterygota</taxon>
        <taxon>Coleoptera</taxon>
        <taxon>Polyphaga</taxon>
        <taxon>Cucujiformia</taxon>
        <taxon>Tenebrionidae</taxon>
        <taxon>Zophobas</taxon>
    </lineage>
</organism>
<dbReference type="InterPro" id="IPR037152">
    <property type="entry name" value="L-asparaginase_N_sf"/>
</dbReference>
<dbReference type="InterPro" id="IPR027473">
    <property type="entry name" value="L-asparaginase_C"/>
</dbReference>
<dbReference type="PANTHER" id="PTHR11707">
    <property type="entry name" value="L-ASPARAGINASE"/>
    <property type="match status" value="1"/>
</dbReference>
<comment type="caution">
    <text evidence="5">The sequence shown here is derived from an EMBL/GenBank/DDBJ whole genome shotgun (WGS) entry which is preliminary data.</text>
</comment>
<dbReference type="InterPro" id="IPR040919">
    <property type="entry name" value="Asparaginase_C"/>
</dbReference>
<dbReference type="Pfam" id="PF17763">
    <property type="entry name" value="Asparaginase_C"/>
    <property type="match status" value="1"/>
</dbReference>
<evidence type="ECO:0000256" key="2">
    <source>
        <dbReference type="ARBA" id="ARBA00022801"/>
    </source>
</evidence>
<dbReference type="PIRSF" id="PIRSF500176">
    <property type="entry name" value="L_ASNase"/>
    <property type="match status" value="1"/>
</dbReference>
<dbReference type="GO" id="GO:0004067">
    <property type="term" value="F:asparaginase activity"/>
    <property type="evidence" value="ECO:0007669"/>
    <property type="project" value="UniProtKB-UniRule"/>
</dbReference>
<gene>
    <name evidence="5" type="ORF">Zmor_021485</name>
</gene>
<dbReference type="FunFam" id="3.40.50.40:FF:000001">
    <property type="entry name" value="L-asparaginase 1"/>
    <property type="match status" value="1"/>
</dbReference>
<dbReference type="EC" id="3.5.1.1" evidence="1"/>
<reference evidence="5" key="1">
    <citation type="journal article" date="2023" name="G3 (Bethesda)">
        <title>Whole genome assemblies of Zophobas morio and Tenebrio molitor.</title>
        <authorList>
            <person name="Kaur S."/>
            <person name="Stinson S.A."/>
            <person name="diCenzo G.C."/>
        </authorList>
    </citation>
    <scope>NUCLEOTIDE SEQUENCE</scope>
    <source>
        <strain evidence="5">QUZm001</strain>
    </source>
</reference>
<evidence type="ECO:0000259" key="3">
    <source>
        <dbReference type="Pfam" id="PF00710"/>
    </source>
</evidence>
<dbReference type="Gene3D" id="3.40.50.1170">
    <property type="entry name" value="L-asparaginase, N-terminal domain"/>
    <property type="match status" value="1"/>
</dbReference>
<dbReference type="SUPFAM" id="SSF53774">
    <property type="entry name" value="Glutaminase/Asparaginase"/>
    <property type="match status" value="1"/>
</dbReference>
<name>A0AA38MBI2_9CUCU</name>
<feature type="domain" description="L-asparaginase N-terminal" evidence="3">
    <location>
        <begin position="12"/>
        <end position="152"/>
    </location>
</feature>
<dbReference type="SMART" id="SM00870">
    <property type="entry name" value="Asparaginase"/>
    <property type="match status" value="1"/>
</dbReference>
<sequence length="310" mass="34449">MGNTIVKYKFQEEEILLDSSNMGPDDWIKIATFIFENDDDNIDAFVILNGTDTMALTASALSFMIEGLRKPVIITGSQISIFDARSDAINNVLSSLLLSACYAIPEVCIFFGNKLLRANRSTKVYLNELNAFQSPNYGVLAEIGVDIKVYSTRLMKPMAEKFAINTNLCRDVGILRIYPTLTPDILQNVVKSLKGLVLQTYGAGNFPSNQKELLKILKEAVDREVLIINTTLCLQGTVVGTYETGQVLDDVGIISGYDMTVEAAYTKLCVVLGYPDLSYNERVQLMEKNIRGELTRVDNNNNINNFNHGK</sequence>
<evidence type="ECO:0000313" key="5">
    <source>
        <dbReference type="EMBL" id="KAJ3649762.1"/>
    </source>
</evidence>
<keyword evidence="6" id="KW-1185">Reference proteome</keyword>
<keyword evidence="2" id="KW-0378">Hydrolase</keyword>
<dbReference type="InterPro" id="IPR027474">
    <property type="entry name" value="L-asparaginase_N"/>
</dbReference>